<gene>
    <name evidence="12" type="ORF">PGT21_018696</name>
    <name evidence="13" type="ORF">PGTUg99_014067</name>
</gene>
<dbReference type="AlphaFoldDB" id="A0A5B0P9P2"/>
<dbReference type="InterPro" id="IPR001547">
    <property type="entry name" value="Glyco_hydro_5"/>
</dbReference>
<evidence type="ECO:0000256" key="3">
    <source>
        <dbReference type="ARBA" id="ARBA00005641"/>
    </source>
</evidence>
<dbReference type="SUPFAM" id="SSF51445">
    <property type="entry name" value="(Trans)glycosidases"/>
    <property type="match status" value="1"/>
</dbReference>
<evidence type="ECO:0000256" key="8">
    <source>
        <dbReference type="ARBA" id="ARBA00023295"/>
    </source>
</evidence>
<feature type="compositionally biased region" description="Polar residues" evidence="9">
    <location>
        <begin position="30"/>
        <end position="49"/>
    </location>
</feature>
<organism evidence="12 14">
    <name type="scientific">Puccinia graminis f. sp. tritici</name>
    <dbReference type="NCBI Taxonomy" id="56615"/>
    <lineage>
        <taxon>Eukaryota</taxon>
        <taxon>Fungi</taxon>
        <taxon>Dikarya</taxon>
        <taxon>Basidiomycota</taxon>
        <taxon>Pucciniomycotina</taxon>
        <taxon>Pucciniomycetes</taxon>
        <taxon>Pucciniales</taxon>
        <taxon>Pucciniaceae</taxon>
        <taxon>Puccinia</taxon>
    </lineage>
</organism>
<dbReference type="FunFam" id="3.20.20.80:FF:000251">
    <property type="entry name" value="Uncharacterized protein"/>
    <property type="match status" value="1"/>
</dbReference>
<feature type="chain" id="PRO_5036137711" description="mannan endo-1,4-beta-mannosidase" evidence="10">
    <location>
        <begin position="23"/>
        <end position="627"/>
    </location>
</feature>
<dbReference type="InterPro" id="IPR045053">
    <property type="entry name" value="MAN-like"/>
</dbReference>
<dbReference type="Proteomes" id="UP000324748">
    <property type="component" value="Unassembled WGS sequence"/>
</dbReference>
<feature type="domain" description="Glycoside hydrolase family 5" evidence="11">
    <location>
        <begin position="206"/>
        <end position="329"/>
    </location>
</feature>
<dbReference type="EMBL" id="VDEP01000173">
    <property type="protein sequence ID" value="KAA1126028.1"/>
    <property type="molecule type" value="Genomic_DNA"/>
</dbReference>
<evidence type="ECO:0000313" key="14">
    <source>
        <dbReference type="Proteomes" id="UP000324748"/>
    </source>
</evidence>
<feature type="region of interest" description="Disordered" evidence="9">
    <location>
        <begin position="28"/>
        <end position="66"/>
    </location>
</feature>
<feature type="signal peptide" evidence="10">
    <location>
        <begin position="1"/>
        <end position="22"/>
    </location>
</feature>
<comment type="catalytic activity">
    <reaction evidence="1">
        <text>Random hydrolysis of (1-&gt;4)-beta-D-mannosidic linkages in mannans, galactomannans and glucomannans.</text>
        <dbReference type="EC" id="3.2.1.78"/>
    </reaction>
</comment>
<comment type="caution">
    <text evidence="12">The sequence shown here is derived from an EMBL/GenBank/DDBJ whole genome shotgun (WGS) entry which is preliminary data.</text>
</comment>
<dbReference type="PANTHER" id="PTHR31451">
    <property type="match status" value="1"/>
</dbReference>
<dbReference type="GO" id="GO:0005576">
    <property type="term" value="C:extracellular region"/>
    <property type="evidence" value="ECO:0007669"/>
    <property type="project" value="UniProtKB-SubCell"/>
</dbReference>
<evidence type="ECO:0000313" key="12">
    <source>
        <dbReference type="EMBL" id="KAA1097746.1"/>
    </source>
</evidence>
<proteinExistence type="inferred from homology"/>
<comment type="subcellular location">
    <subcellularLocation>
        <location evidence="2">Secreted</location>
    </subcellularLocation>
</comment>
<dbReference type="InterPro" id="IPR017853">
    <property type="entry name" value="GH"/>
</dbReference>
<comment type="similarity">
    <text evidence="3">Belongs to the glycosyl hydrolase 5 (cellulase A) family.</text>
</comment>
<protein>
    <recommendedName>
        <fullName evidence="4">mannan endo-1,4-beta-mannosidase</fullName>
        <ecNumber evidence="4">3.2.1.78</ecNumber>
    </recommendedName>
</protein>
<keyword evidence="8" id="KW-0326">Glycosidase</keyword>
<keyword evidence="14" id="KW-1185">Reference proteome</keyword>
<accession>A0A5B0P9P2</accession>
<dbReference type="PANTHER" id="PTHR31451:SF39">
    <property type="entry name" value="MANNAN ENDO-1,4-BETA-MANNOSIDASE 1"/>
    <property type="match status" value="1"/>
</dbReference>
<dbReference type="Proteomes" id="UP000325313">
    <property type="component" value="Unassembled WGS sequence"/>
</dbReference>
<keyword evidence="6 10" id="KW-0732">Signal</keyword>
<evidence type="ECO:0000256" key="5">
    <source>
        <dbReference type="ARBA" id="ARBA00022525"/>
    </source>
</evidence>
<evidence type="ECO:0000259" key="11">
    <source>
        <dbReference type="Pfam" id="PF26410"/>
    </source>
</evidence>
<evidence type="ECO:0000256" key="7">
    <source>
        <dbReference type="ARBA" id="ARBA00022801"/>
    </source>
</evidence>
<sequence length="627" mass="71213">MMIKGTERYLLWWLLLWRLVISSMEDEGKSLSSPTGSLSNKTRATTKFTPRQLPRPKYTSARGSRPRYVSAPGDGHLYLDGELFDFRSFNTPTLLDGEEFQARDLVETIAAFGSPVSRTYTLHVANGVFPDGKEKPSSSHILGWDNSTNDWIHNETNWRNIDKALDLARHHGVKLIIPIINQDYGSSDTNWVGNFVDLIRHRYNIQNYTIAQQAVDWFTDREMIECYKKIISFYLNRINTFNGIRIGDDQTILAFETGNEMNWGYQNGSIAHDRPPPANWTIEIAHFIKLLAPKTLVMDGSYSRNPKMAWEEEALASPFIDLHSYHFYGEGEAQPYHDLQNQVRVHKKTFIIGEHGFFDKEAVWEAFYKNITCAGALVWSLRSHSENGGFVTHGKGNNIYSYHAPGFRYQTSKKFDTQEADVISLTYDASYRILRLNPPPKPIPGNPEAFLVSNGTHAGISWRGEPWAQEYQVLGAVFQDAQFSIISRYVPDNVEEGQLFVPLDPTNPTKPIHITLPEPLPNESHTGWIDTKWCPPRSSALCGDIHFDKGDDTKPPTSYWSLIPMSPPTKQNSTKNHNLNPTSQNHFISGGWFSVRAVSTDGVPGGISESVFLKTQWELHVGEREWS</sequence>
<evidence type="ECO:0000256" key="10">
    <source>
        <dbReference type="SAM" id="SignalP"/>
    </source>
</evidence>
<dbReference type="EC" id="3.2.1.78" evidence="4"/>
<reference evidence="14 15" key="1">
    <citation type="submission" date="2019-05" db="EMBL/GenBank/DDBJ databases">
        <title>Emergence of the Ug99 lineage of the wheat stem rust pathogen through somatic hybridization.</title>
        <authorList>
            <person name="Li F."/>
            <person name="Upadhyaya N.M."/>
            <person name="Sperschneider J."/>
            <person name="Matny O."/>
            <person name="Nguyen-Phuc H."/>
            <person name="Mago R."/>
            <person name="Raley C."/>
            <person name="Miller M.E."/>
            <person name="Silverstein K.A.T."/>
            <person name="Henningsen E."/>
            <person name="Hirsch C.D."/>
            <person name="Visser B."/>
            <person name="Pretorius Z.A."/>
            <person name="Steffenson B.J."/>
            <person name="Schwessinger B."/>
            <person name="Dodds P.N."/>
            <person name="Figueroa M."/>
        </authorList>
    </citation>
    <scope>NUCLEOTIDE SEQUENCE [LARGE SCALE GENOMIC DNA]</scope>
    <source>
        <strain evidence="12">21-0</strain>
        <strain evidence="13 15">Ug99</strain>
    </source>
</reference>
<dbReference type="Pfam" id="PF26410">
    <property type="entry name" value="GH5_mannosidase"/>
    <property type="match status" value="1"/>
</dbReference>
<evidence type="ECO:0000256" key="1">
    <source>
        <dbReference type="ARBA" id="ARBA00001678"/>
    </source>
</evidence>
<evidence type="ECO:0000256" key="6">
    <source>
        <dbReference type="ARBA" id="ARBA00022729"/>
    </source>
</evidence>
<evidence type="ECO:0000313" key="13">
    <source>
        <dbReference type="EMBL" id="KAA1126028.1"/>
    </source>
</evidence>
<evidence type="ECO:0000256" key="9">
    <source>
        <dbReference type="SAM" id="MobiDB-lite"/>
    </source>
</evidence>
<evidence type="ECO:0000313" key="15">
    <source>
        <dbReference type="Proteomes" id="UP000325313"/>
    </source>
</evidence>
<dbReference type="OrthoDB" id="2505764at2759"/>
<dbReference type="GO" id="GO:0016985">
    <property type="term" value="F:mannan endo-1,4-beta-mannosidase activity"/>
    <property type="evidence" value="ECO:0007669"/>
    <property type="project" value="UniProtKB-EC"/>
</dbReference>
<keyword evidence="7" id="KW-0378">Hydrolase</keyword>
<evidence type="ECO:0000256" key="4">
    <source>
        <dbReference type="ARBA" id="ARBA00012706"/>
    </source>
</evidence>
<keyword evidence="5" id="KW-0964">Secreted</keyword>
<dbReference type="EMBL" id="VSWC01000066">
    <property type="protein sequence ID" value="KAA1097746.1"/>
    <property type="molecule type" value="Genomic_DNA"/>
</dbReference>
<evidence type="ECO:0000256" key="2">
    <source>
        <dbReference type="ARBA" id="ARBA00004613"/>
    </source>
</evidence>
<name>A0A5B0P9P2_PUCGR</name>
<dbReference type="Gene3D" id="3.20.20.80">
    <property type="entry name" value="Glycosidases"/>
    <property type="match status" value="1"/>
</dbReference>